<dbReference type="PANTHER" id="PTHR38785">
    <property type="entry name" value="HOMOLOG OF VIRK"/>
    <property type="match status" value="1"/>
</dbReference>
<comment type="caution">
    <text evidence="1">The sequence shown here is derived from an EMBL/GenBank/DDBJ whole genome shotgun (WGS) entry which is preliminary data.</text>
</comment>
<sequence>MNKTLSLYQLSKTVYPEHLEEKYNPLWLYRLKFLARGLFYKSALTQLVNGIDQTLLEALCTKHNRFIEKPFRPYITNSATANQRVDYITNHYRFMTQVLPQETCKQIFTNDKGLQLVSFVVDEEEYSLNLTFDGRFQKEGDLSLVLFDAQGHNFYTVTFVINDTGAERHLIIGGIQGPASSDENNLKIKKLTKTLHGQRPKDMMIKIMTFIANCWHVDRLLAIKTESHSYCVARYKSKRYGNSRIKTDYNRHWEALGGINYDHHFYQLPTEDVRRNPEDISRPKRAMYRRRYEWLDQTKNTLADILELKK</sequence>
<protein>
    <submittedName>
        <fullName evidence="1">VirK protein</fullName>
    </submittedName>
</protein>
<dbReference type="Pfam" id="PF04393">
    <property type="entry name" value="DUF535"/>
    <property type="match status" value="1"/>
</dbReference>
<dbReference type="RefSeq" id="WP_105059609.1">
    <property type="nucleotide sequence ID" value="NZ_MSCJ01000001.1"/>
</dbReference>
<accession>A0A2S7VWH8</accession>
<name>A0A2S7VWH8_PHOAN</name>
<dbReference type="GO" id="GO:0006974">
    <property type="term" value="P:DNA damage response"/>
    <property type="evidence" value="ECO:0007669"/>
    <property type="project" value="TreeGrafter"/>
</dbReference>
<dbReference type="PANTHER" id="PTHR38785:SF1">
    <property type="entry name" value="HOMOLOG OF VIRK"/>
    <property type="match status" value="1"/>
</dbReference>
<dbReference type="InterPro" id="IPR007488">
    <property type="entry name" value="DUF535"/>
</dbReference>
<evidence type="ECO:0000313" key="2">
    <source>
        <dbReference type="Proteomes" id="UP000238730"/>
    </source>
</evidence>
<dbReference type="Proteomes" id="UP000238730">
    <property type="component" value="Unassembled WGS sequence"/>
</dbReference>
<evidence type="ECO:0000313" key="1">
    <source>
        <dbReference type="EMBL" id="PQJ66198.1"/>
    </source>
</evidence>
<gene>
    <name evidence="1" type="ORF">BTO08_01565</name>
</gene>
<organism evidence="1 2">
    <name type="scientific">Photobacterium angustum</name>
    <dbReference type="NCBI Taxonomy" id="661"/>
    <lineage>
        <taxon>Bacteria</taxon>
        <taxon>Pseudomonadati</taxon>
        <taxon>Pseudomonadota</taxon>
        <taxon>Gammaproteobacteria</taxon>
        <taxon>Vibrionales</taxon>
        <taxon>Vibrionaceae</taxon>
        <taxon>Photobacterium</taxon>
    </lineage>
</organism>
<dbReference type="AlphaFoldDB" id="A0A2S7VWH8"/>
<reference evidence="1 2" key="1">
    <citation type="submission" date="2016-12" db="EMBL/GenBank/DDBJ databases">
        <title>Diversity of luminous bacteria.</title>
        <authorList>
            <person name="Yoshizawa S."/>
            <person name="Kogure K."/>
        </authorList>
    </citation>
    <scope>NUCLEOTIDE SEQUENCE [LARGE SCALE GENOMIC DNA]</scope>
    <source>
        <strain evidence="1 2">LC1-200</strain>
    </source>
</reference>
<proteinExistence type="predicted"/>
<dbReference type="EMBL" id="MSCJ01000001">
    <property type="protein sequence ID" value="PQJ66198.1"/>
    <property type="molecule type" value="Genomic_DNA"/>
</dbReference>
<dbReference type="OrthoDB" id="6835762at2"/>